<evidence type="ECO:0000259" key="11">
    <source>
        <dbReference type="Pfam" id="PF00905"/>
    </source>
</evidence>
<dbReference type="Pfam" id="PF00905">
    <property type="entry name" value="Transpeptidase"/>
    <property type="match status" value="1"/>
</dbReference>
<dbReference type="PANTHER" id="PTHR32282">
    <property type="entry name" value="BINDING PROTEIN TRANSPEPTIDASE, PUTATIVE-RELATED"/>
    <property type="match status" value="1"/>
</dbReference>
<dbReference type="GO" id="GO:0008955">
    <property type="term" value="F:peptidoglycan glycosyltransferase activity"/>
    <property type="evidence" value="ECO:0007669"/>
    <property type="project" value="UniProtKB-EC"/>
</dbReference>
<dbReference type="Gene3D" id="1.10.3810.10">
    <property type="entry name" value="Biosynthetic peptidoglycan transglycosylase-like"/>
    <property type="match status" value="1"/>
</dbReference>
<dbReference type="Gene3D" id="3.40.710.10">
    <property type="entry name" value="DD-peptidase/beta-lactamase superfamily"/>
    <property type="match status" value="1"/>
</dbReference>
<keyword evidence="5" id="KW-0378">Hydrolase</keyword>
<keyword evidence="10" id="KW-0732">Signal</keyword>
<keyword evidence="2" id="KW-0645">Protease</keyword>
<comment type="catalytic activity">
    <reaction evidence="8">
        <text>[GlcNAc-(1-&gt;4)-Mur2Ac(oyl-L-Ala-gamma-D-Glu-L-Lys-D-Ala-D-Ala)](n)-di-trans,octa-cis-undecaprenyl diphosphate + beta-D-GlcNAc-(1-&gt;4)-Mur2Ac(oyl-L-Ala-gamma-D-Glu-L-Lys-D-Ala-D-Ala)-di-trans,octa-cis-undecaprenyl diphosphate = [GlcNAc-(1-&gt;4)-Mur2Ac(oyl-L-Ala-gamma-D-Glu-L-Lys-D-Ala-D-Ala)](n+1)-di-trans,octa-cis-undecaprenyl diphosphate + di-trans,octa-cis-undecaprenyl diphosphate + H(+)</text>
        <dbReference type="Rhea" id="RHEA:23708"/>
        <dbReference type="Rhea" id="RHEA-COMP:9602"/>
        <dbReference type="Rhea" id="RHEA-COMP:9603"/>
        <dbReference type="ChEBI" id="CHEBI:15378"/>
        <dbReference type="ChEBI" id="CHEBI:58405"/>
        <dbReference type="ChEBI" id="CHEBI:60033"/>
        <dbReference type="ChEBI" id="CHEBI:78435"/>
        <dbReference type="EC" id="2.4.99.28"/>
    </reaction>
</comment>
<feature type="compositionally biased region" description="Basic and acidic residues" evidence="9">
    <location>
        <begin position="655"/>
        <end position="665"/>
    </location>
</feature>
<evidence type="ECO:0000256" key="1">
    <source>
        <dbReference type="ARBA" id="ARBA00022645"/>
    </source>
</evidence>
<dbReference type="GO" id="GO:0006508">
    <property type="term" value="P:proteolysis"/>
    <property type="evidence" value="ECO:0007669"/>
    <property type="project" value="UniProtKB-KW"/>
</dbReference>
<dbReference type="InterPro" id="IPR050396">
    <property type="entry name" value="Glycosyltr_51/Transpeptidase"/>
</dbReference>
<evidence type="ECO:0000256" key="5">
    <source>
        <dbReference type="ARBA" id="ARBA00022801"/>
    </source>
</evidence>
<name>A0A6H9YBS3_9ACTN</name>
<evidence type="ECO:0000256" key="7">
    <source>
        <dbReference type="ARBA" id="ARBA00034000"/>
    </source>
</evidence>
<feature type="signal peptide" evidence="10">
    <location>
        <begin position="1"/>
        <end position="20"/>
    </location>
</feature>
<dbReference type="InterPro" id="IPR023346">
    <property type="entry name" value="Lysozyme-like_dom_sf"/>
</dbReference>
<dbReference type="OrthoDB" id="7911552at2"/>
<organism evidence="13 14">
    <name type="scientific">Actinomadura rudentiformis</name>
    <dbReference type="NCBI Taxonomy" id="359158"/>
    <lineage>
        <taxon>Bacteria</taxon>
        <taxon>Bacillati</taxon>
        <taxon>Actinomycetota</taxon>
        <taxon>Actinomycetes</taxon>
        <taxon>Streptosporangiales</taxon>
        <taxon>Thermomonosporaceae</taxon>
        <taxon>Actinomadura</taxon>
    </lineage>
</organism>
<dbReference type="EMBL" id="WBMT01000028">
    <property type="protein sequence ID" value="KAB2340774.1"/>
    <property type="molecule type" value="Genomic_DNA"/>
</dbReference>
<dbReference type="RefSeq" id="WP_151569168.1">
    <property type="nucleotide sequence ID" value="NZ_WBMT01000028.1"/>
</dbReference>
<dbReference type="PANTHER" id="PTHR32282:SF34">
    <property type="entry name" value="PENICILLIN-BINDING PROTEIN 1A"/>
    <property type="match status" value="1"/>
</dbReference>
<feature type="domain" description="Penicillin-binding protein transpeptidase" evidence="11">
    <location>
        <begin position="331"/>
        <end position="597"/>
    </location>
</feature>
<evidence type="ECO:0000256" key="3">
    <source>
        <dbReference type="ARBA" id="ARBA00022676"/>
    </source>
</evidence>
<evidence type="ECO:0000256" key="2">
    <source>
        <dbReference type="ARBA" id="ARBA00022670"/>
    </source>
</evidence>
<feature type="compositionally biased region" description="Low complexity" evidence="9">
    <location>
        <begin position="753"/>
        <end position="762"/>
    </location>
</feature>
<evidence type="ECO:0000256" key="9">
    <source>
        <dbReference type="SAM" id="MobiDB-lite"/>
    </source>
</evidence>
<feature type="region of interest" description="Disordered" evidence="9">
    <location>
        <begin position="652"/>
        <end position="771"/>
    </location>
</feature>
<dbReference type="GO" id="GO:0009252">
    <property type="term" value="P:peptidoglycan biosynthetic process"/>
    <property type="evidence" value="ECO:0007669"/>
    <property type="project" value="TreeGrafter"/>
</dbReference>
<reference evidence="13 14" key="1">
    <citation type="submission" date="2019-09" db="EMBL/GenBank/DDBJ databases">
        <title>Actinomadura physcomitrii sp. nov., a novel actinomycete isolated from moss [Physcomitrium sphaericum (Ludw) Fuernr].</title>
        <authorList>
            <person name="Zhuang X."/>
            <person name="Liu C."/>
        </authorList>
    </citation>
    <scope>NUCLEOTIDE SEQUENCE [LARGE SCALE GENOMIC DNA]</scope>
    <source>
        <strain evidence="13 14">HMC1</strain>
    </source>
</reference>
<dbReference type="InterPro" id="IPR036950">
    <property type="entry name" value="PBP_transglycosylase"/>
</dbReference>
<keyword evidence="1" id="KW-0121">Carboxypeptidase</keyword>
<protein>
    <submittedName>
        <fullName evidence="13">Penicillin-binding protein</fullName>
    </submittedName>
</protein>
<keyword evidence="6" id="KW-0511">Multifunctional enzyme</keyword>
<comment type="catalytic activity">
    <reaction evidence="7">
        <text>Preferential cleavage: (Ac)2-L-Lys-D-Ala-|-D-Ala. Also transpeptidation of peptidyl-alanyl moieties that are N-acyl substituents of D-alanine.</text>
        <dbReference type="EC" id="3.4.16.4"/>
    </reaction>
</comment>
<dbReference type="Proteomes" id="UP000468735">
    <property type="component" value="Unassembled WGS sequence"/>
</dbReference>
<accession>A0A6H9YBS3</accession>
<evidence type="ECO:0000256" key="8">
    <source>
        <dbReference type="ARBA" id="ARBA00049902"/>
    </source>
</evidence>
<evidence type="ECO:0000256" key="10">
    <source>
        <dbReference type="SAM" id="SignalP"/>
    </source>
</evidence>
<dbReference type="SUPFAM" id="SSF56601">
    <property type="entry name" value="beta-lactamase/transpeptidase-like"/>
    <property type="match status" value="1"/>
</dbReference>
<dbReference type="AlphaFoldDB" id="A0A6H9YBS3"/>
<keyword evidence="4" id="KW-0808">Transferase</keyword>
<dbReference type="SUPFAM" id="SSF53955">
    <property type="entry name" value="Lysozyme-like"/>
    <property type="match status" value="1"/>
</dbReference>
<dbReference type="InterPro" id="IPR001264">
    <property type="entry name" value="Glyco_trans_51"/>
</dbReference>
<proteinExistence type="predicted"/>
<dbReference type="GO" id="GO:0009002">
    <property type="term" value="F:serine-type D-Ala-D-Ala carboxypeptidase activity"/>
    <property type="evidence" value="ECO:0007669"/>
    <property type="project" value="UniProtKB-EC"/>
</dbReference>
<feature type="compositionally biased region" description="Pro residues" evidence="9">
    <location>
        <begin position="709"/>
        <end position="718"/>
    </location>
</feature>
<evidence type="ECO:0000313" key="14">
    <source>
        <dbReference type="Proteomes" id="UP000468735"/>
    </source>
</evidence>
<evidence type="ECO:0000313" key="13">
    <source>
        <dbReference type="EMBL" id="KAB2340774.1"/>
    </source>
</evidence>
<feature type="chain" id="PRO_5026361772" evidence="10">
    <location>
        <begin position="21"/>
        <end position="771"/>
    </location>
</feature>
<dbReference type="InterPro" id="IPR001460">
    <property type="entry name" value="PCN-bd_Tpept"/>
</dbReference>
<evidence type="ECO:0000259" key="12">
    <source>
        <dbReference type="Pfam" id="PF00912"/>
    </source>
</evidence>
<gene>
    <name evidence="13" type="ORF">F8566_43390</name>
</gene>
<feature type="domain" description="Glycosyl transferase family 51" evidence="12">
    <location>
        <begin position="65"/>
        <end position="226"/>
    </location>
</feature>
<evidence type="ECO:0000256" key="4">
    <source>
        <dbReference type="ARBA" id="ARBA00022679"/>
    </source>
</evidence>
<sequence length="771" mass="84256">MGVMLLGFAAVCTLVAVAYAKTPTPAEPTVQGVEDQASIFYYANGKELGRIGKKRQSVQLGAQGEKPTTGKVPDFVQNAVLAAENRSFRSDKGGISIKGTGRAVWVNLTGGKGGGSTITQQLAKNYYSDVNNRTMSRKFKELFISMKLEDKHSKDEILRLYLNTIYFGRDTYGIQAASREYFHTDVWKLKPDQAAFLGGLIQNPNRDPSEQKNKNWIKERYDYTLNGLVTMGKMDTAQATSYKAKLPYFYSAGSSGNTFGGQKGYMLMRAKLELERQGITSQKLTTEGLRVTTTFDPKMMVEAKNAAEKTVPQVNPKKLAKKKIRVGLISVESKTGKVRAFYGGPDYLSQSFDNVWLGSAQAGSAMKPYVLAAALKKGYSLQSLVDGRSMVPIDTQGNITPGGVKFRTGHAKPAMNLIEATQWSNNTAYVQLGFKVGSQDVFKTATDAGIASTLLNPHKGGAGMFLGANDIRPVEQAAGYAAFANGGTYYQPRVIEKVLEPDKSKSDQNGKGKVTYKERKLNWEKHRVFDESVAAKATYAMRKVVTAGTATAAQLPDGREAAGKTGTTDNNVATWFVGYVPQLSTAVTLFNDNYDKKLKRKKSLILPGVGEVQGGTIPAKIWRSFMAGATEGMTAETFPQASMDGTVYKYAQPPKKKEKDEDEGKPGWCKLPGLENHPRCKGDNEPEPGDPGNKPPCQSPVPDGNCDPNKPPFQPPPDWWCRAHPDQAQQYPTCRKGDDGGRPGNGETPPFPNQQQTQPAFFLPSTYRSEE</sequence>
<dbReference type="GO" id="GO:0008658">
    <property type="term" value="F:penicillin binding"/>
    <property type="evidence" value="ECO:0007669"/>
    <property type="project" value="InterPro"/>
</dbReference>
<dbReference type="InterPro" id="IPR012338">
    <property type="entry name" value="Beta-lactam/transpept-like"/>
</dbReference>
<evidence type="ECO:0000256" key="6">
    <source>
        <dbReference type="ARBA" id="ARBA00023268"/>
    </source>
</evidence>
<comment type="caution">
    <text evidence="13">The sequence shown here is derived from an EMBL/GenBank/DDBJ whole genome shotgun (WGS) entry which is preliminary data.</text>
</comment>
<dbReference type="Pfam" id="PF00912">
    <property type="entry name" value="Transgly"/>
    <property type="match status" value="1"/>
</dbReference>
<keyword evidence="3" id="KW-0328">Glycosyltransferase</keyword>
<keyword evidence="14" id="KW-1185">Reference proteome</keyword>
<dbReference type="GO" id="GO:0030288">
    <property type="term" value="C:outer membrane-bounded periplasmic space"/>
    <property type="evidence" value="ECO:0007669"/>
    <property type="project" value="TreeGrafter"/>
</dbReference>